<gene>
    <name evidence="2" type="ORF">FOL46_008553</name>
    <name evidence="1" type="ORF">FOZ61_009474</name>
</gene>
<reference evidence="3 4" key="1">
    <citation type="submission" date="2020-04" db="EMBL/GenBank/DDBJ databases">
        <title>Perkinsus olseni comparative genomics.</title>
        <authorList>
            <person name="Bogema D.R."/>
        </authorList>
    </citation>
    <scope>NUCLEOTIDE SEQUENCE [LARGE SCALE GENOMIC DNA]</scope>
    <source>
        <strain evidence="1">ATCC PRA-179</strain>
        <strain evidence="2">ATCC PRA-31</strain>
    </source>
</reference>
<proteinExistence type="predicted"/>
<protein>
    <submittedName>
        <fullName evidence="2">Uncharacterized protein</fullName>
    </submittedName>
</protein>
<organism evidence="2 4">
    <name type="scientific">Perkinsus olseni</name>
    <name type="common">Perkinsus atlanticus</name>
    <dbReference type="NCBI Taxonomy" id="32597"/>
    <lineage>
        <taxon>Eukaryota</taxon>
        <taxon>Sar</taxon>
        <taxon>Alveolata</taxon>
        <taxon>Perkinsozoa</taxon>
        <taxon>Perkinsea</taxon>
        <taxon>Perkinsida</taxon>
        <taxon>Perkinsidae</taxon>
        <taxon>Perkinsus</taxon>
    </lineage>
</organism>
<evidence type="ECO:0000313" key="2">
    <source>
        <dbReference type="EMBL" id="KAF4654763.1"/>
    </source>
</evidence>
<name>A0A7J6L6G1_PEROL</name>
<dbReference type="OrthoDB" id="10410993at2759"/>
<dbReference type="EMBL" id="JABANN010000694">
    <property type="protein sequence ID" value="KAF4654763.1"/>
    <property type="molecule type" value="Genomic_DNA"/>
</dbReference>
<sequence>MAELTFFDSPEKAHLKFRGTENTVSGMGSLALFSLSLHIQPSIHQVVNAEDSLLLGESIEIEITPDLKKRSEMIKTFNEQFGDFFEAGKDDFKRMFFTPSRDGMGHDYIQITIVHACYKVLQVFKFAK</sequence>
<feature type="non-terminal residue" evidence="2">
    <location>
        <position position="128"/>
    </location>
</feature>
<evidence type="ECO:0000313" key="4">
    <source>
        <dbReference type="Proteomes" id="UP000572268"/>
    </source>
</evidence>
<dbReference type="AlphaFoldDB" id="A0A7J6L6G1"/>
<dbReference type="EMBL" id="JABAHT010000695">
    <property type="protein sequence ID" value="KAF4652689.1"/>
    <property type="molecule type" value="Genomic_DNA"/>
</dbReference>
<accession>A0A7J6L6G1</accession>
<evidence type="ECO:0000313" key="3">
    <source>
        <dbReference type="Proteomes" id="UP000570595"/>
    </source>
</evidence>
<comment type="caution">
    <text evidence="2">The sequence shown here is derived from an EMBL/GenBank/DDBJ whole genome shotgun (WGS) entry which is preliminary data.</text>
</comment>
<evidence type="ECO:0000313" key="1">
    <source>
        <dbReference type="EMBL" id="KAF4652689.1"/>
    </source>
</evidence>
<dbReference type="Proteomes" id="UP000572268">
    <property type="component" value="Unassembled WGS sequence"/>
</dbReference>
<dbReference type="Proteomes" id="UP000570595">
    <property type="component" value="Unassembled WGS sequence"/>
</dbReference>